<gene>
    <name evidence="1" type="ORF">PILCRDRAFT_255341</name>
</gene>
<accession>A0A0C3GCK7</accession>
<dbReference type="EMBL" id="KN832977">
    <property type="protein sequence ID" value="KIM88376.1"/>
    <property type="molecule type" value="Genomic_DNA"/>
</dbReference>
<dbReference type="InParanoid" id="A0A0C3GCK7"/>
<organism evidence="1 2">
    <name type="scientific">Piloderma croceum (strain F 1598)</name>
    <dbReference type="NCBI Taxonomy" id="765440"/>
    <lineage>
        <taxon>Eukaryota</taxon>
        <taxon>Fungi</taxon>
        <taxon>Dikarya</taxon>
        <taxon>Basidiomycota</taxon>
        <taxon>Agaricomycotina</taxon>
        <taxon>Agaricomycetes</taxon>
        <taxon>Agaricomycetidae</taxon>
        <taxon>Atheliales</taxon>
        <taxon>Atheliaceae</taxon>
        <taxon>Piloderma</taxon>
    </lineage>
</organism>
<dbReference type="AlphaFoldDB" id="A0A0C3GCK7"/>
<reference evidence="1 2" key="1">
    <citation type="submission" date="2014-04" db="EMBL/GenBank/DDBJ databases">
        <authorList>
            <consortium name="DOE Joint Genome Institute"/>
            <person name="Kuo A."/>
            <person name="Tarkka M."/>
            <person name="Buscot F."/>
            <person name="Kohler A."/>
            <person name="Nagy L.G."/>
            <person name="Floudas D."/>
            <person name="Copeland A."/>
            <person name="Barry K.W."/>
            <person name="Cichocki N."/>
            <person name="Veneault-Fourrey C."/>
            <person name="LaButti K."/>
            <person name="Lindquist E.A."/>
            <person name="Lipzen A."/>
            <person name="Lundell T."/>
            <person name="Morin E."/>
            <person name="Murat C."/>
            <person name="Sun H."/>
            <person name="Tunlid A."/>
            <person name="Henrissat B."/>
            <person name="Grigoriev I.V."/>
            <person name="Hibbett D.S."/>
            <person name="Martin F."/>
            <person name="Nordberg H.P."/>
            <person name="Cantor M.N."/>
            <person name="Hua S.X."/>
        </authorList>
    </citation>
    <scope>NUCLEOTIDE SEQUENCE [LARGE SCALE GENOMIC DNA]</scope>
    <source>
        <strain evidence="1 2">F 1598</strain>
    </source>
</reference>
<dbReference type="HOGENOM" id="CLU_2606843_0_0_1"/>
<evidence type="ECO:0000313" key="1">
    <source>
        <dbReference type="EMBL" id="KIM88376.1"/>
    </source>
</evidence>
<proteinExistence type="predicted"/>
<evidence type="ECO:0000313" key="2">
    <source>
        <dbReference type="Proteomes" id="UP000054166"/>
    </source>
</evidence>
<protein>
    <submittedName>
        <fullName evidence="1">Uncharacterized protein</fullName>
    </submittedName>
</protein>
<reference evidence="2" key="2">
    <citation type="submission" date="2015-01" db="EMBL/GenBank/DDBJ databases">
        <title>Evolutionary Origins and Diversification of the Mycorrhizal Mutualists.</title>
        <authorList>
            <consortium name="DOE Joint Genome Institute"/>
            <consortium name="Mycorrhizal Genomics Consortium"/>
            <person name="Kohler A."/>
            <person name="Kuo A."/>
            <person name="Nagy L.G."/>
            <person name="Floudas D."/>
            <person name="Copeland A."/>
            <person name="Barry K.W."/>
            <person name="Cichocki N."/>
            <person name="Veneault-Fourrey C."/>
            <person name="LaButti K."/>
            <person name="Lindquist E.A."/>
            <person name="Lipzen A."/>
            <person name="Lundell T."/>
            <person name="Morin E."/>
            <person name="Murat C."/>
            <person name="Riley R."/>
            <person name="Ohm R."/>
            <person name="Sun H."/>
            <person name="Tunlid A."/>
            <person name="Henrissat B."/>
            <person name="Grigoriev I.V."/>
            <person name="Hibbett D.S."/>
            <person name="Martin F."/>
        </authorList>
    </citation>
    <scope>NUCLEOTIDE SEQUENCE [LARGE SCALE GENOMIC DNA]</scope>
    <source>
        <strain evidence="2">F 1598</strain>
    </source>
</reference>
<dbReference type="OrthoDB" id="5987198at2759"/>
<dbReference type="Proteomes" id="UP000054166">
    <property type="component" value="Unassembled WGS sequence"/>
</dbReference>
<keyword evidence="2" id="KW-1185">Reference proteome</keyword>
<dbReference type="STRING" id="765440.A0A0C3GCK7"/>
<sequence length="79" mass="9187">MSYVPANPGSYDPHILSLEYFWVDHQPFLMSRGYRLRPRYDPKWVPSWKRAEGGKKILPLMCEDGRGMLVSPIFSLTLS</sequence>
<name>A0A0C3GCK7_PILCF</name>